<dbReference type="PROSITE" id="PS50048">
    <property type="entry name" value="ZN2_CY6_FUNGAL_2"/>
    <property type="match status" value="1"/>
</dbReference>
<dbReference type="AlphaFoldDB" id="A0AAD5RU44"/>
<keyword evidence="5" id="KW-0539">Nucleus</keyword>
<dbReference type="InterPro" id="IPR001138">
    <property type="entry name" value="Zn2Cys6_DnaBD"/>
</dbReference>
<evidence type="ECO:0000313" key="8">
    <source>
        <dbReference type="Proteomes" id="UP001201980"/>
    </source>
</evidence>
<dbReference type="PROSITE" id="PS00463">
    <property type="entry name" value="ZN2_CY6_FUNGAL_1"/>
    <property type="match status" value="1"/>
</dbReference>
<dbReference type="PANTHER" id="PTHR47660:SF2">
    <property type="entry name" value="TRANSCRIPTION FACTOR WITH C2H2 AND ZN(2)-CYS(6) DNA BINDING DOMAIN (EUROFUNG)"/>
    <property type="match status" value="1"/>
</dbReference>
<dbReference type="PANTHER" id="PTHR47660">
    <property type="entry name" value="TRANSCRIPTION FACTOR WITH C2H2 AND ZN(2)-CYS(6) DNA BINDING DOMAIN (EUROFUNG)-RELATED-RELATED"/>
    <property type="match status" value="1"/>
</dbReference>
<dbReference type="GO" id="GO:0003677">
    <property type="term" value="F:DNA binding"/>
    <property type="evidence" value="ECO:0007669"/>
    <property type="project" value="InterPro"/>
</dbReference>
<accession>A0AAD5RU44</accession>
<dbReference type="GO" id="GO:0000981">
    <property type="term" value="F:DNA-binding transcription factor activity, RNA polymerase II-specific"/>
    <property type="evidence" value="ECO:0007669"/>
    <property type="project" value="InterPro"/>
</dbReference>
<evidence type="ECO:0000256" key="1">
    <source>
        <dbReference type="ARBA" id="ARBA00022723"/>
    </source>
</evidence>
<keyword evidence="2" id="KW-0862">Zinc</keyword>
<dbReference type="Pfam" id="PF04082">
    <property type="entry name" value="Fungal_trans"/>
    <property type="match status" value="1"/>
</dbReference>
<dbReference type="Gene3D" id="4.10.240.10">
    <property type="entry name" value="Zn(2)-C6 fungal-type DNA-binding domain"/>
    <property type="match status" value="1"/>
</dbReference>
<keyword evidence="3" id="KW-0805">Transcription regulation</keyword>
<keyword evidence="1" id="KW-0479">Metal-binding</keyword>
<dbReference type="SUPFAM" id="SSF57701">
    <property type="entry name" value="Zn2/Cys6 DNA-binding domain"/>
    <property type="match status" value="1"/>
</dbReference>
<dbReference type="EMBL" id="JAKWBI020000082">
    <property type="protein sequence ID" value="KAJ2903383.1"/>
    <property type="molecule type" value="Genomic_DNA"/>
</dbReference>
<reference evidence="7" key="1">
    <citation type="submission" date="2022-07" db="EMBL/GenBank/DDBJ databases">
        <title>Draft genome sequence of Zalerion maritima ATCC 34329, a (micro)plastics degrading marine fungus.</title>
        <authorList>
            <person name="Paco A."/>
            <person name="Goncalves M.F.M."/>
            <person name="Rocha-Santos T.A.P."/>
            <person name="Alves A."/>
        </authorList>
    </citation>
    <scope>NUCLEOTIDE SEQUENCE</scope>
    <source>
        <strain evidence="7">ATCC 34329</strain>
    </source>
</reference>
<evidence type="ECO:0000256" key="2">
    <source>
        <dbReference type="ARBA" id="ARBA00022833"/>
    </source>
</evidence>
<evidence type="ECO:0000259" key="6">
    <source>
        <dbReference type="PROSITE" id="PS50048"/>
    </source>
</evidence>
<dbReference type="Proteomes" id="UP001201980">
    <property type="component" value="Unassembled WGS sequence"/>
</dbReference>
<evidence type="ECO:0000256" key="3">
    <source>
        <dbReference type="ARBA" id="ARBA00023015"/>
    </source>
</evidence>
<keyword evidence="4" id="KW-0804">Transcription</keyword>
<evidence type="ECO:0000256" key="4">
    <source>
        <dbReference type="ARBA" id="ARBA00023163"/>
    </source>
</evidence>
<comment type="caution">
    <text evidence="7">The sequence shown here is derived from an EMBL/GenBank/DDBJ whole genome shotgun (WGS) entry which is preliminary data.</text>
</comment>
<dbReference type="CDD" id="cd00067">
    <property type="entry name" value="GAL4"/>
    <property type="match status" value="1"/>
</dbReference>
<dbReference type="CDD" id="cd12148">
    <property type="entry name" value="fungal_TF_MHR"/>
    <property type="match status" value="1"/>
</dbReference>
<feature type="domain" description="Zn(2)-C6 fungal-type" evidence="6">
    <location>
        <begin position="63"/>
        <end position="92"/>
    </location>
</feature>
<name>A0AAD5RU44_9PEZI</name>
<organism evidence="7 8">
    <name type="scientific">Zalerion maritima</name>
    <dbReference type="NCBI Taxonomy" id="339359"/>
    <lineage>
        <taxon>Eukaryota</taxon>
        <taxon>Fungi</taxon>
        <taxon>Dikarya</taxon>
        <taxon>Ascomycota</taxon>
        <taxon>Pezizomycotina</taxon>
        <taxon>Sordariomycetes</taxon>
        <taxon>Lulworthiomycetidae</taxon>
        <taxon>Lulworthiales</taxon>
        <taxon>Lulworthiaceae</taxon>
        <taxon>Zalerion</taxon>
    </lineage>
</organism>
<proteinExistence type="predicted"/>
<dbReference type="InterPro" id="IPR036864">
    <property type="entry name" value="Zn2-C6_fun-type_DNA-bd_sf"/>
</dbReference>
<protein>
    <recommendedName>
        <fullName evidence="6">Zn(2)-C6 fungal-type domain-containing protein</fullName>
    </recommendedName>
</protein>
<sequence>MDSYRFPAQAISVSLLPKSICKGIGHTRDILKRHVASHNPPDAISKRPVASSVQTVPGRVSQACRVCASIHIRCTEQKPCWRCTERGIECDWDRSLEIALTPSPAIAETAESKTSSPNHLLNPYGIPPRFPSNGGLPDFSLESGQGTQIRPLDFDLDISAELDDIDLRFLDAYNTHVPFEFLGRSPDNNATEVPGPEARPDPCRPAAICTEAFRHYWKFRPNSHDHGAAEEHNLSLPSVTDDHASPESRIPVDRLVTCGRLTVATRDKILTTIVQTCRSENLSRAITSFPSVELLDTLLQYYLTSPVARADSFLHTATFDPNQKRPELLAAMVACGAVLTSDPALSKLGFAIQESVRVNVPKHWEEHNALTRDLELLQAFLIILEMGVWSGRTRKVEIAEGLLQPILTMLRRNGKLRRWGYPKISVLHDDDGESLMAKWRTWVEQESFKRLSFRLLQHDTNCSMALLVNPLISYAEVLLPFPTSANLWAELTPGQWKAAILSHKIPNPDRPLSLAEYVDDPASLDANKLIVDTTIVSFAFLSCAWSLSWELIQLNSLQRAGSRRWNTLLMTSRHDEIQKLLNNFRLSADFSHPATGEVTMNLELIHMHLHMSFEDIQLFAGMEGPDQARIVYPMILEWVNSESARKAVSHGGQIIRAARLLPNAAIWGPAAIAVYHASLVLWVFGLLSESPELPGAWAGRTAPPVYLDDREGIALQRFTQLSSGSPCIRDSSGSASQDAVVSDAAYLSQPDRVMAVVVGIMMQNHGELARPRLVNNLIQLMKGLQKATTKQGPSYG</sequence>
<dbReference type="GO" id="GO:0008270">
    <property type="term" value="F:zinc ion binding"/>
    <property type="evidence" value="ECO:0007669"/>
    <property type="project" value="InterPro"/>
</dbReference>
<dbReference type="GO" id="GO:0006351">
    <property type="term" value="P:DNA-templated transcription"/>
    <property type="evidence" value="ECO:0007669"/>
    <property type="project" value="InterPro"/>
</dbReference>
<dbReference type="Pfam" id="PF00172">
    <property type="entry name" value="Zn_clus"/>
    <property type="match status" value="1"/>
</dbReference>
<evidence type="ECO:0000256" key="5">
    <source>
        <dbReference type="ARBA" id="ARBA00023242"/>
    </source>
</evidence>
<dbReference type="SMART" id="SM00066">
    <property type="entry name" value="GAL4"/>
    <property type="match status" value="1"/>
</dbReference>
<gene>
    <name evidence="7" type="ORF">MKZ38_009960</name>
</gene>
<dbReference type="InterPro" id="IPR007219">
    <property type="entry name" value="XnlR_reg_dom"/>
</dbReference>
<keyword evidence="8" id="KW-1185">Reference proteome</keyword>
<evidence type="ECO:0000313" key="7">
    <source>
        <dbReference type="EMBL" id="KAJ2903383.1"/>
    </source>
</evidence>